<dbReference type="AlphaFoldDB" id="A0A517ZLD8"/>
<evidence type="ECO:0000313" key="1">
    <source>
        <dbReference type="EMBL" id="QDU43243.1"/>
    </source>
</evidence>
<gene>
    <name evidence="1" type="ORF">Mal52_17150</name>
</gene>
<proteinExistence type="predicted"/>
<keyword evidence="2" id="KW-1185">Reference proteome</keyword>
<organism evidence="1 2">
    <name type="scientific">Symmachiella dynata</name>
    <dbReference type="NCBI Taxonomy" id="2527995"/>
    <lineage>
        <taxon>Bacteria</taxon>
        <taxon>Pseudomonadati</taxon>
        <taxon>Planctomycetota</taxon>
        <taxon>Planctomycetia</taxon>
        <taxon>Planctomycetales</taxon>
        <taxon>Planctomycetaceae</taxon>
        <taxon>Symmachiella</taxon>
    </lineage>
</organism>
<reference evidence="1 2" key="1">
    <citation type="submission" date="2019-02" db="EMBL/GenBank/DDBJ databases">
        <title>Deep-cultivation of Planctomycetes and their phenomic and genomic characterization uncovers novel biology.</title>
        <authorList>
            <person name="Wiegand S."/>
            <person name="Jogler M."/>
            <person name="Boedeker C."/>
            <person name="Pinto D."/>
            <person name="Vollmers J."/>
            <person name="Rivas-Marin E."/>
            <person name="Kohn T."/>
            <person name="Peeters S.H."/>
            <person name="Heuer A."/>
            <person name="Rast P."/>
            <person name="Oberbeckmann S."/>
            <person name="Bunk B."/>
            <person name="Jeske O."/>
            <person name="Meyerdierks A."/>
            <person name="Storesund J.E."/>
            <person name="Kallscheuer N."/>
            <person name="Luecker S."/>
            <person name="Lage O.M."/>
            <person name="Pohl T."/>
            <person name="Merkel B.J."/>
            <person name="Hornburger P."/>
            <person name="Mueller R.-W."/>
            <person name="Bruemmer F."/>
            <person name="Labrenz M."/>
            <person name="Spormann A.M."/>
            <person name="Op den Camp H."/>
            <person name="Overmann J."/>
            <person name="Amann R."/>
            <person name="Jetten M.S.M."/>
            <person name="Mascher T."/>
            <person name="Medema M.H."/>
            <person name="Devos D.P."/>
            <person name="Kaster A.-K."/>
            <person name="Ovreas L."/>
            <person name="Rohde M."/>
            <person name="Galperin M.Y."/>
            <person name="Jogler C."/>
        </authorList>
    </citation>
    <scope>NUCLEOTIDE SEQUENCE [LARGE SCALE GENOMIC DNA]</scope>
    <source>
        <strain evidence="1 2">Mal52</strain>
    </source>
</reference>
<dbReference type="EMBL" id="CP036276">
    <property type="protein sequence ID" value="QDU43243.1"/>
    <property type="molecule type" value="Genomic_DNA"/>
</dbReference>
<accession>A0A517ZLD8</accession>
<dbReference type="Proteomes" id="UP000319383">
    <property type="component" value="Chromosome"/>
</dbReference>
<evidence type="ECO:0000313" key="2">
    <source>
        <dbReference type="Proteomes" id="UP000319383"/>
    </source>
</evidence>
<name>A0A517ZLD8_9PLAN</name>
<sequence length="198" mass="22529">MASAGDDYYGCSSNECYHPGGARQKYKFGKNWPPYARPVGCKEPYMHKYHRAHYWPYPYMCDDRSVIRQVVQQQSDNGWMNYTTLYDYHFDASTQELNQAGRLKLQWIALYSPERYRTAYVAASLDPRDSEIRLANTTSLIATICGSEDAAPPVMLRRAQSIGTPAEEVYLIRGAYLLSTPAPRLPYQAYGADAPEAE</sequence>
<protein>
    <submittedName>
        <fullName evidence="1">Uncharacterized protein</fullName>
    </submittedName>
</protein>
<dbReference type="KEGG" id="sdyn:Mal52_17150"/>